<accession>A0A6A5X3I7</accession>
<protein>
    <recommendedName>
        <fullName evidence="3">F-box domain-containing protein</fullName>
    </recommendedName>
</protein>
<feature type="compositionally biased region" description="Basic residues" evidence="1">
    <location>
        <begin position="495"/>
        <end position="516"/>
    </location>
</feature>
<evidence type="ECO:0000313" key="5">
    <source>
        <dbReference type="Proteomes" id="UP000799779"/>
    </source>
</evidence>
<name>A0A6A5X3I7_9PLEO</name>
<sequence length="599" mass="66722">MSRPRARCKISDLPPELRLSVAAKLQSNSDLCRLSLANKQFQDVAQDTLLKNLKLRGTTIRKVVKTLLDRPDLACKISHIDLGDYESEAGSALESFGASDLLKCLQLLKSAVVDEDLRYWIVSTMVSQPGTAPPGVRFGSYTHNRTFFLAILVAVASCLMSLTIELPAVAPEDTVNLLSQAAQFDKQGYQAPFEGPVLAVLRNRLCHFNISEPARWKGLAMHNLVLHDLDALTRLSVPLAALVRKNMIANPPHQVLPSGLKHLELQVGADGQRFYSFVGELFFSIARRLFPKLRQIDAYFPFCPRSLINFVGYTDDVGMLEMVEEILQKLDMFGIGFATYFGKEKKLGDLGSELNARLELSDTEAWLTAMRGEQYSTTLARQPDPIVRRKAMVLETRLSLKNPQDLGRLFSSPTLDLESLSNVRFFGGIFGGIQGTNKSKKDSSSNVSKTILTEQNADSALENTSEIEAKNESKEEKEEQKSETNSPAATEAPRLRSKRKARKPKKAIKDKRKRRFFSSAPVTGTEKEKSADALPLELTFDPNKWLKVRFFETPGDARSRQEADTNSEANSEPTCSFSRSRAEKKKKDVVRGAGERTEG</sequence>
<keyword evidence="2" id="KW-0472">Membrane</keyword>
<organism evidence="4 5">
    <name type="scientific">Amniculicola lignicola CBS 123094</name>
    <dbReference type="NCBI Taxonomy" id="1392246"/>
    <lineage>
        <taxon>Eukaryota</taxon>
        <taxon>Fungi</taxon>
        <taxon>Dikarya</taxon>
        <taxon>Ascomycota</taxon>
        <taxon>Pezizomycotina</taxon>
        <taxon>Dothideomycetes</taxon>
        <taxon>Pleosporomycetidae</taxon>
        <taxon>Pleosporales</taxon>
        <taxon>Amniculicolaceae</taxon>
        <taxon>Amniculicola</taxon>
    </lineage>
</organism>
<evidence type="ECO:0000256" key="2">
    <source>
        <dbReference type="SAM" id="Phobius"/>
    </source>
</evidence>
<feature type="region of interest" description="Disordered" evidence="1">
    <location>
        <begin position="436"/>
        <end position="535"/>
    </location>
</feature>
<reference evidence="4" key="1">
    <citation type="journal article" date="2020" name="Stud. Mycol.">
        <title>101 Dothideomycetes genomes: a test case for predicting lifestyles and emergence of pathogens.</title>
        <authorList>
            <person name="Haridas S."/>
            <person name="Albert R."/>
            <person name="Binder M."/>
            <person name="Bloem J."/>
            <person name="Labutti K."/>
            <person name="Salamov A."/>
            <person name="Andreopoulos B."/>
            <person name="Baker S."/>
            <person name="Barry K."/>
            <person name="Bills G."/>
            <person name="Bluhm B."/>
            <person name="Cannon C."/>
            <person name="Castanera R."/>
            <person name="Culley D."/>
            <person name="Daum C."/>
            <person name="Ezra D."/>
            <person name="Gonzalez J."/>
            <person name="Henrissat B."/>
            <person name="Kuo A."/>
            <person name="Liang C."/>
            <person name="Lipzen A."/>
            <person name="Lutzoni F."/>
            <person name="Magnuson J."/>
            <person name="Mondo S."/>
            <person name="Nolan M."/>
            <person name="Ohm R."/>
            <person name="Pangilinan J."/>
            <person name="Park H.-J."/>
            <person name="Ramirez L."/>
            <person name="Alfaro M."/>
            <person name="Sun H."/>
            <person name="Tritt A."/>
            <person name="Yoshinaga Y."/>
            <person name="Zwiers L.-H."/>
            <person name="Turgeon B."/>
            <person name="Goodwin S."/>
            <person name="Spatafora J."/>
            <person name="Crous P."/>
            <person name="Grigoriev I."/>
        </authorList>
    </citation>
    <scope>NUCLEOTIDE SEQUENCE</scope>
    <source>
        <strain evidence="4">CBS 123094</strain>
    </source>
</reference>
<dbReference type="OrthoDB" id="3768945at2759"/>
<feature type="transmembrane region" description="Helical" evidence="2">
    <location>
        <begin position="147"/>
        <end position="170"/>
    </location>
</feature>
<proteinExistence type="predicted"/>
<feature type="compositionally biased region" description="Basic and acidic residues" evidence="1">
    <location>
        <begin position="585"/>
        <end position="599"/>
    </location>
</feature>
<gene>
    <name evidence="4" type="ORF">P154DRAFT_614834</name>
</gene>
<dbReference type="EMBL" id="ML977557">
    <property type="protein sequence ID" value="KAF2007493.1"/>
    <property type="molecule type" value="Genomic_DNA"/>
</dbReference>
<keyword evidence="5" id="KW-1185">Reference proteome</keyword>
<evidence type="ECO:0000259" key="3">
    <source>
        <dbReference type="Pfam" id="PF12937"/>
    </source>
</evidence>
<feature type="compositionally biased region" description="Basic and acidic residues" evidence="1">
    <location>
        <begin position="467"/>
        <end position="482"/>
    </location>
</feature>
<evidence type="ECO:0000313" key="4">
    <source>
        <dbReference type="EMBL" id="KAF2007493.1"/>
    </source>
</evidence>
<evidence type="ECO:0000256" key="1">
    <source>
        <dbReference type="SAM" id="MobiDB-lite"/>
    </source>
</evidence>
<keyword evidence="2" id="KW-1133">Transmembrane helix</keyword>
<dbReference type="Proteomes" id="UP000799779">
    <property type="component" value="Unassembled WGS sequence"/>
</dbReference>
<dbReference type="SUPFAM" id="SSF81383">
    <property type="entry name" value="F-box domain"/>
    <property type="match status" value="1"/>
</dbReference>
<feature type="domain" description="F-box" evidence="3">
    <location>
        <begin position="10"/>
        <end position="50"/>
    </location>
</feature>
<feature type="region of interest" description="Disordered" evidence="1">
    <location>
        <begin position="554"/>
        <end position="599"/>
    </location>
</feature>
<dbReference type="Pfam" id="PF12937">
    <property type="entry name" value="F-box-like"/>
    <property type="match status" value="1"/>
</dbReference>
<feature type="compositionally biased region" description="Polar residues" evidence="1">
    <location>
        <begin position="564"/>
        <end position="579"/>
    </location>
</feature>
<dbReference type="InterPro" id="IPR001810">
    <property type="entry name" value="F-box_dom"/>
</dbReference>
<feature type="compositionally biased region" description="Polar residues" evidence="1">
    <location>
        <begin position="450"/>
        <end position="464"/>
    </location>
</feature>
<keyword evidence="2" id="KW-0812">Transmembrane</keyword>
<dbReference type="AlphaFoldDB" id="A0A6A5X3I7"/>
<dbReference type="InterPro" id="IPR036047">
    <property type="entry name" value="F-box-like_dom_sf"/>
</dbReference>